<keyword evidence="4 6" id="KW-1133">Transmembrane helix</keyword>
<dbReference type="Pfam" id="PF08395">
    <property type="entry name" value="7tm_7"/>
    <property type="match status" value="1"/>
</dbReference>
<dbReference type="GO" id="GO:0050909">
    <property type="term" value="P:sensory perception of taste"/>
    <property type="evidence" value="ECO:0007669"/>
    <property type="project" value="InterPro"/>
</dbReference>
<proteinExistence type="predicted"/>
<evidence type="ECO:0008006" key="9">
    <source>
        <dbReference type="Google" id="ProtNLM"/>
    </source>
</evidence>
<keyword evidence="2" id="KW-1003">Cell membrane</keyword>
<gene>
    <name evidence="7" type="ORF">RR48_07714</name>
</gene>
<name>A0A194QYU4_PAPMA</name>
<feature type="transmembrane region" description="Helical" evidence="6">
    <location>
        <begin position="73"/>
        <end position="95"/>
    </location>
</feature>
<comment type="subcellular location">
    <subcellularLocation>
        <location evidence="1">Cell membrane</location>
        <topology evidence="1">Multi-pass membrane protein</topology>
    </subcellularLocation>
</comment>
<protein>
    <recommendedName>
        <fullName evidence="9">Gustatory receptor</fullName>
    </recommendedName>
</protein>
<evidence type="ECO:0000256" key="5">
    <source>
        <dbReference type="ARBA" id="ARBA00023136"/>
    </source>
</evidence>
<sequence length="204" mass="24605">MNRVWRFILLDTVRYRLKLLRIRLEEDPRCNYYLYVKDMRNYTENKIKFCLHLYRRIADMVDLITPELLNGSIFVSVVCSLPKLIINVYHILLVFEGHEETFSAGFIVMHIFQICFFIFSPCIVVEMYAMEVEKIRLFLMHRLIDEKDTKIKEDLHIFFDYTSIRTFRYKIWRCFPVNICLPIDIASICTSYVIVLINFTHLYG</sequence>
<keyword evidence="8" id="KW-1185">Reference proteome</keyword>
<dbReference type="Proteomes" id="UP000053240">
    <property type="component" value="Unassembled WGS sequence"/>
</dbReference>
<keyword evidence="3 6" id="KW-0812">Transmembrane</keyword>
<dbReference type="GO" id="GO:0005886">
    <property type="term" value="C:plasma membrane"/>
    <property type="evidence" value="ECO:0007669"/>
    <property type="project" value="UniProtKB-SubCell"/>
</dbReference>
<evidence type="ECO:0000313" key="8">
    <source>
        <dbReference type="Proteomes" id="UP000053240"/>
    </source>
</evidence>
<evidence type="ECO:0000256" key="6">
    <source>
        <dbReference type="SAM" id="Phobius"/>
    </source>
</evidence>
<dbReference type="EMBL" id="KQ460930">
    <property type="protein sequence ID" value="KPJ10708.1"/>
    <property type="molecule type" value="Genomic_DNA"/>
</dbReference>
<dbReference type="InParanoid" id="A0A194QYU4"/>
<evidence type="ECO:0000313" key="7">
    <source>
        <dbReference type="EMBL" id="KPJ10708.1"/>
    </source>
</evidence>
<dbReference type="AlphaFoldDB" id="A0A194QYU4"/>
<evidence type="ECO:0000256" key="3">
    <source>
        <dbReference type="ARBA" id="ARBA00022692"/>
    </source>
</evidence>
<evidence type="ECO:0000256" key="4">
    <source>
        <dbReference type="ARBA" id="ARBA00022989"/>
    </source>
</evidence>
<organism evidence="7 8">
    <name type="scientific">Papilio machaon</name>
    <name type="common">Old World swallowtail butterfly</name>
    <dbReference type="NCBI Taxonomy" id="76193"/>
    <lineage>
        <taxon>Eukaryota</taxon>
        <taxon>Metazoa</taxon>
        <taxon>Ecdysozoa</taxon>
        <taxon>Arthropoda</taxon>
        <taxon>Hexapoda</taxon>
        <taxon>Insecta</taxon>
        <taxon>Pterygota</taxon>
        <taxon>Neoptera</taxon>
        <taxon>Endopterygota</taxon>
        <taxon>Lepidoptera</taxon>
        <taxon>Glossata</taxon>
        <taxon>Ditrysia</taxon>
        <taxon>Papilionoidea</taxon>
        <taxon>Papilionidae</taxon>
        <taxon>Papilioninae</taxon>
        <taxon>Papilio</taxon>
    </lineage>
</organism>
<feature type="transmembrane region" description="Helical" evidence="6">
    <location>
        <begin position="107"/>
        <end position="130"/>
    </location>
</feature>
<reference evidence="7 8" key="1">
    <citation type="journal article" date="2015" name="Nat. Commun.">
        <title>Outbred genome sequencing and CRISPR/Cas9 gene editing in butterflies.</title>
        <authorList>
            <person name="Li X."/>
            <person name="Fan D."/>
            <person name="Zhang W."/>
            <person name="Liu G."/>
            <person name="Zhang L."/>
            <person name="Zhao L."/>
            <person name="Fang X."/>
            <person name="Chen L."/>
            <person name="Dong Y."/>
            <person name="Chen Y."/>
            <person name="Ding Y."/>
            <person name="Zhao R."/>
            <person name="Feng M."/>
            <person name="Zhu Y."/>
            <person name="Feng Y."/>
            <person name="Jiang X."/>
            <person name="Zhu D."/>
            <person name="Xiang H."/>
            <person name="Feng X."/>
            <person name="Li S."/>
            <person name="Wang J."/>
            <person name="Zhang G."/>
            <person name="Kronforst M.R."/>
            <person name="Wang W."/>
        </authorList>
    </citation>
    <scope>NUCLEOTIDE SEQUENCE [LARGE SCALE GENOMIC DNA]</scope>
    <source>
        <strain evidence="7">Ya'a_city_454_Pm</strain>
        <tissue evidence="7">Whole body</tissue>
    </source>
</reference>
<evidence type="ECO:0000256" key="2">
    <source>
        <dbReference type="ARBA" id="ARBA00022475"/>
    </source>
</evidence>
<accession>A0A194QYU4</accession>
<keyword evidence="5 6" id="KW-0472">Membrane</keyword>
<dbReference type="InterPro" id="IPR013604">
    <property type="entry name" value="7TM_chemorcpt"/>
</dbReference>
<feature type="transmembrane region" description="Helical" evidence="6">
    <location>
        <begin position="175"/>
        <end position="199"/>
    </location>
</feature>
<evidence type="ECO:0000256" key="1">
    <source>
        <dbReference type="ARBA" id="ARBA00004651"/>
    </source>
</evidence>